<name>A0A660LIE1_9ACTN</name>
<keyword evidence="1" id="KW-0808">Transferase</keyword>
<dbReference type="OrthoDB" id="9771846at2"/>
<dbReference type="PANTHER" id="PTHR12526">
    <property type="entry name" value="GLYCOSYLTRANSFERASE"/>
    <property type="match status" value="1"/>
</dbReference>
<dbReference type="GO" id="GO:0016757">
    <property type="term" value="F:glycosyltransferase activity"/>
    <property type="evidence" value="ECO:0007669"/>
    <property type="project" value="TreeGrafter"/>
</dbReference>
<evidence type="ECO:0000313" key="1">
    <source>
        <dbReference type="EMBL" id="RKQ92864.1"/>
    </source>
</evidence>
<proteinExistence type="predicted"/>
<dbReference type="AlphaFoldDB" id="A0A660LIE1"/>
<dbReference type="Proteomes" id="UP000278962">
    <property type="component" value="Unassembled WGS sequence"/>
</dbReference>
<sequence>MTRVLVISAEPIGGAMLGSAIRAYELARALRPHAEVLVAAPEGGDGSADLEFARDDARALRPLLARADFVITQPPWPHVMAELRRSDARLIFDLYDPEPLENLELLAGRGALVRRAVSTLTLDRFAAALRAGDHFICASETQRSLWLGMLLAERLLPPGVYDADPTLRSRLGVVPFGVSAQAPVADGPGPRERFGIEGDLVLWNGGVWPWLDAPTAIRAVAELGRDATLVFMSGKGGSGPAERAVAEARAVPGPVVFNETWVPYEQRATWLLEADCAISTHRDHLETRFAFRTRLLDCFWAGLPVVASAGDDLAERVARDGLGAVAAPGDVAGTAAALEQVLQRGRAAYAPALAEAADAFAWSRTVAPIVKWLVTPAPARVRGRGAFRPRDAAFRAALRVLGRWPSL</sequence>
<dbReference type="RefSeq" id="WP_147447773.1">
    <property type="nucleotide sequence ID" value="NZ_RBIL01000001.1"/>
</dbReference>
<keyword evidence="2" id="KW-1185">Reference proteome</keyword>
<dbReference type="SUPFAM" id="SSF53756">
    <property type="entry name" value="UDP-Glycosyltransferase/glycogen phosphorylase"/>
    <property type="match status" value="1"/>
</dbReference>
<dbReference type="PANTHER" id="PTHR12526:SF635">
    <property type="entry name" value="GLYCOSYL TRANSFERASE GROUP 1"/>
    <property type="match status" value="1"/>
</dbReference>
<organism evidence="1 2">
    <name type="scientific">Solirubrobacter pauli</name>
    <dbReference type="NCBI Taxonomy" id="166793"/>
    <lineage>
        <taxon>Bacteria</taxon>
        <taxon>Bacillati</taxon>
        <taxon>Actinomycetota</taxon>
        <taxon>Thermoleophilia</taxon>
        <taxon>Solirubrobacterales</taxon>
        <taxon>Solirubrobacteraceae</taxon>
        <taxon>Solirubrobacter</taxon>
    </lineage>
</organism>
<dbReference type="Pfam" id="PF13692">
    <property type="entry name" value="Glyco_trans_1_4"/>
    <property type="match status" value="1"/>
</dbReference>
<dbReference type="EMBL" id="RBIL01000001">
    <property type="protein sequence ID" value="RKQ92864.1"/>
    <property type="molecule type" value="Genomic_DNA"/>
</dbReference>
<gene>
    <name evidence="1" type="ORF">C8N24_2720</name>
</gene>
<protein>
    <submittedName>
        <fullName evidence="1">Glycosyl transferase family 1</fullName>
    </submittedName>
</protein>
<dbReference type="Gene3D" id="3.40.50.2000">
    <property type="entry name" value="Glycogen Phosphorylase B"/>
    <property type="match status" value="1"/>
</dbReference>
<comment type="caution">
    <text evidence="1">The sequence shown here is derived from an EMBL/GenBank/DDBJ whole genome shotgun (WGS) entry which is preliminary data.</text>
</comment>
<accession>A0A660LIE1</accession>
<evidence type="ECO:0000313" key="2">
    <source>
        <dbReference type="Proteomes" id="UP000278962"/>
    </source>
</evidence>
<reference evidence="1 2" key="1">
    <citation type="submission" date="2018-10" db="EMBL/GenBank/DDBJ databases">
        <title>Genomic Encyclopedia of Archaeal and Bacterial Type Strains, Phase II (KMG-II): from individual species to whole genera.</title>
        <authorList>
            <person name="Goeker M."/>
        </authorList>
    </citation>
    <scope>NUCLEOTIDE SEQUENCE [LARGE SCALE GENOMIC DNA]</scope>
    <source>
        <strain evidence="1 2">DSM 14954</strain>
    </source>
</reference>